<keyword evidence="9 10" id="KW-0456">Lyase</keyword>
<evidence type="ECO:0000313" key="12">
    <source>
        <dbReference type="EMBL" id="EDQ86678.1"/>
    </source>
</evidence>
<evidence type="ECO:0000256" key="4">
    <source>
        <dbReference type="ARBA" id="ARBA00022723"/>
    </source>
</evidence>
<evidence type="ECO:0000256" key="5">
    <source>
        <dbReference type="ARBA" id="ARBA00022792"/>
    </source>
</evidence>
<proteinExistence type="inferred from homology"/>
<evidence type="ECO:0000256" key="1">
    <source>
        <dbReference type="ARBA" id="ARBA00004273"/>
    </source>
</evidence>
<dbReference type="EMBL" id="CH991564">
    <property type="protein sequence ID" value="EDQ86678.1"/>
    <property type="molecule type" value="Genomic_DNA"/>
</dbReference>
<gene>
    <name evidence="12" type="ORF">MONBRDRAFT_27974</name>
</gene>
<evidence type="ECO:0000256" key="8">
    <source>
        <dbReference type="ARBA" id="ARBA00023136"/>
    </source>
</evidence>
<dbReference type="PROSITE" id="PS00821">
    <property type="entry name" value="CYTO_HEME_LYASE_1"/>
    <property type="match status" value="1"/>
</dbReference>
<keyword evidence="5 10" id="KW-0999">Mitochondrion inner membrane</keyword>
<dbReference type="RefSeq" id="XP_001748514.1">
    <property type="nucleotide sequence ID" value="XM_001748462.1"/>
</dbReference>
<keyword evidence="6 10" id="KW-0408">Iron</keyword>
<accession>A9V6U7</accession>
<evidence type="ECO:0000313" key="13">
    <source>
        <dbReference type="Proteomes" id="UP000001357"/>
    </source>
</evidence>
<keyword evidence="4 10" id="KW-0479">Metal-binding</keyword>
<comment type="function">
    <text evidence="10">Lyase that catalyzes the covalent linking of the heme group to the cytochrome C apoprotein to produce the mature functional cytochrome.</text>
</comment>
<dbReference type="EC" id="4.4.1.17" evidence="10"/>
<evidence type="ECO:0000256" key="9">
    <source>
        <dbReference type="ARBA" id="ARBA00023239"/>
    </source>
</evidence>
<comment type="subcellular location">
    <subcellularLocation>
        <location evidence="1 10">Mitochondrion inner membrane</location>
    </subcellularLocation>
</comment>
<dbReference type="GO" id="GO:0005743">
    <property type="term" value="C:mitochondrial inner membrane"/>
    <property type="evidence" value="ECO:0007669"/>
    <property type="project" value="UniProtKB-SubCell"/>
</dbReference>
<evidence type="ECO:0000256" key="7">
    <source>
        <dbReference type="ARBA" id="ARBA00023128"/>
    </source>
</evidence>
<feature type="region of interest" description="Disordered" evidence="11">
    <location>
        <begin position="33"/>
        <end position="89"/>
    </location>
</feature>
<evidence type="ECO:0000256" key="2">
    <source>
        <dbReference type="ARBA" id="ARBA00007255"/>
    </source>
</evidence>
<dbReference type="GO" id="GO:0005739">
    <property type="term" value="C:mitochondrion"/>
    <property type="evidence" value="ECO:0000318"/>
    <property type="project" value="GO_Central"/>
</dbReference>
<sequence>MAEPSGTTTDKGAPTAAAAQTWLAGSGGACPVVHTPKNADTTSAAAPSAPVGENLNPRNNMLMQERQSPAIGQRETLSTDRITSNIPKADFNPAHQVEDAERWEYPSPQMFYNAMKRKGWSPEERDMSTIVSIHNAVNETAWRQVLEWERLENDDINDVKLVRFMGRPKDLTPKARFKSLAGSVPLSI</sequence>
<reference evidence="12 13" key="1">
    <citation type="journal article" date="2008" name="Nature">
        <title>The genome of the choanoflagellate Monosiga brevicollis and the origin of metazoans.</title>
        <authorList>
            <consortium name="JGI Sequencing"/>
            <person name="King N."/>
            <person name="Westbrook M.J."/>
            <person name="Young S.L."/>
            <person name="Kuo A."/>
            <person name="Abedin M."/>
            <person name="Chapman J."/>
            <person name="Fairclough S."/>
            <person name="Hellsten U."/>
            <person name="Isogai Y."/>
            <person name="Letunic I."/>
            <person name="Marr M."/>
            <person name="Pincus D."/>
            <person name="Putnam N."/>
            <person name="Rokas A."/>
            <person name="Wright K.J."/>
            <person name="Zuzow R."/>
            <person name="Dirks W."/>
            <person name="Good M."/>
            <person name="Goodstein D."/>
            <person name="Lemons D."/>
            <person name="Li W."/>
            <person name="Lyons J.B."/>
            <person name="Morris A."/>
            <person name="Nichols S."/>
            <person name="Richter D.J."/>
            <person name="Salamov A."/>
            <person name="Bork P."/>
            <person name="Lim W.A."/>
            <person name="Manning G."/>
            <person name="Miller W.T."/>
            <person name="McGinnis W."/>
            <person name="Shapiro H."/>
            <person name="Tjian R."/>
            <person name="Grigoriev I.V."/>
            <person name="Rokhsar D."/>
        </authorList>
    </citation>
    <scope>NUCLEOTIDE SEQUENCE [LARGE SCALE GENOMIC DNA]</scope>
    <source>
        <strain evidence="13">MX1 / ATCC 50154</strain>
    </source>
</reference>
<dbReference type="AlphaFoldDB" id="A9V6U7"/>
<comment type="catalytic activity">
    <reaction evidence="10">
        <text>holo-[cytochrome c] = apo-[cytochrome c] + heme b</text>
        <dbReference type="Rhea" id="RHEA:22648"/>
        <dbReference type="Rhea" id="RHEA-COMP:10725"/>
        <dbReference type="Rhea" id="RHEA-COMP:10726"/>
        <dbReference type="ChEBI" id="CHEBI:29950"/>
        <dbReference type="ChEBI" id="CHEBI:60344"/>
        <dbReference type="ChEBI" id="CHEBI:83739"/>
        <dbReference type="EC" id="4.4.1.17"/>
    </reaction>
</comment>
<keyword evidence="8 10" id="KW-0472">Membrane</keyword>
<dbReference type="STRING" id="81824.A9V6U7"/>
<keyword evidence="3 10" id="KW-0349">Heme</keyword>
<protein>
    <recommendedName>
        <fullName evidence="10">Holocytochrome c-type synthase</fullName>
        <ecNumber evidence="10">4.4.1.17</ecNumber>
    </recommendedName>
</protein>
<dbReference type="Pfam" id="PF01265">
    <property type="entry name" value="Cyto_heme_lyase"/>
    <property type="match status" value="1"/>
</dbReference>
<dbReference type="PANTHER" id="PTHR12743">
    <property type="entry name" value="CYTOCHROME C1 HEME LYASE"/>
    <property type="match status" value="1"/>
</dbReference>
<keyword evidence="13" id="KW-1185">Reference proteome</keyword>
<dbReference type="InterPro" id="IPR000511">
    <property type="entry name" value="Holocyt_c/c1_synthase"/>
</dbReference>
<feature type="compositionally biased region" description="Polar residues" evidence="11">
    <location>
        <begin position="56"/>
        <end position="67"/>
    </location>
</feature>
<evidence type="ECO:0000256" key="11">
    <source>
        <dbReference type="SAM" id="MobiDB-lite"/>
    </source>
</evidence>
<dbReference type="eggNOG" id="KOG3996">
    <property type="taxonomic scope" value="Eukaryota"/>
</dbReference>
<keyword evidence="7 10" id="KW-0496">Mitochondrion</keyword>
<dbReference type="PANTHER" id="PTHR12743:SF0">
    <property type="entry name" value="HOLOCYTOCHROME C-TYPE SYNTHASE"/>
    <property type="match status" value="1"/>
</dbReference>
<comment type="similarity">
    <text evidence="2 10">Belongs to the cytochrome c-type heme lyase family.</text>
</comment>
<dbReference type="KEGG" id="mbr:MONBRDRAFT_27974"/>
<name>A9V6U7_MONBE</name>
<evidence type="ECO:0000256" key="10">
    <source>
        <dbReference type="RuleBase" id="RU363130"/>
    </source>
</evidence>
<organism evidence="12 13">
    <name type="scientific">Monosiga brevicollis</name>
    <name type="common">Choanoflagellate</name>
    <dbReference type="NCBI Taxonomy" id="81824"/>
    <lineage>
        <taxon>Eukaryota</taxon>
        <taxon>Choanoflagellata</taxon>
        <taxon>Craspedida</taxon>
        <taxon>Salpingoecidae</taxon>
        <taxon>Monosiga</taxon>
    </lineage>
</organism>
<evidence type="ECO:0000256" key="6">
    <source>
        <dbReference type="ARBA" id="ARBA00023004"/>
    </source>
</evidence>
<feature type="compositionally biased region" description="Low complexity" evidence="11">
    <location>
        <begin position="41"/>
        <end position="50"/>
    </location>
</feature>
<evidence type="ECO:0000256" key="3">
    <source>
        <dbReference type="ARBA" id="ARBA00022617"/>
    </source>
</evidence>
<feature type="compositionally biased region" description="Polar residues" evidence="11">
    <location>
        <begin position="75"/>
        <end position="86"/>
    </location>
</feature>
<dbReference type="GeneID" id="5893790"/>
<dbReference type="Proteomes" id="UP000001357">
    <property type="component" value="Unassembled WGS sequence"/>
</dbReference>
<dbReference type="InParanoid" id="A9V6U7"/>
<dbReference type="GO" id="GO:0046872">
    <property type="term" value="F:metal ion binding"/>
    <property type="evidence" value="ECO:0007669"/>
    <property type="project" value="UniProtKB-KW"/>
</dbReference>
<dbReference type="GO" id="GO:0004408">
    <property type="term" value="F:holocytochrome-c synthase activity"/>
    <property type="evidence" value="ECO:0000318"/>
    <property type="project" value="GO_Central"/>
</dbReference>